<sequence>MTEILAVTENWEDRTTARNTQTIPPPSASTNDLLDPQTIKEQLRDCLKNISKETPPGFGGVSGDFPNPRLFLERHDFVQFSLGHIGFSDDSRRFSRICDQG</sequence>
<reference evidence="1 2" key="1">
    <citation type="submission" date="2015-10" db="EMBL/GenBank/DDBJ databases">
        <title>Full genome of DAOMC 229536 Phialocephala scopiformis, a fungal endophyte of spruce producing the potent anti-insectan compound rugulosin.</title>
        <authorList>
            <consortium name="DOE Joint Genome Institute"/>
            <person name="Walker A.K."/>
            <person name="Frasz S.L."/>
            <person name="Seifert K.A."/>
            <person name="Miller J.D."/>
            <person name="Mondo S.J."/>
            <person name="Labutti K."/>
            <person name="Lipzen A."/>
            <person name="Dockter R."/>
            <person name="Kennedy M."/>
            <person name="Grigoriev I.V."/>
            <person name="Spatafora J.W."/>
        </authorList>
    </citation>
    <scope>NUCLEOTIDE SEQUENCE [LARGE SCALE GENOMIC DNA]</scope>
    <source>
        <strain evidence="1 2">CBS 120377</strain>
    </source>
</reference>
<dbReference type="InParanoid" id="A0A194XKF1"/>
<keyword evidence="2" id="KW-1185">Reference proteome</keyword>
<evidence type="ECO:0000313" key="1">
    <source>
        <dbReference type="EMBL" id="KUJ20638.1"/>
    </source>
</evidence>
<dbReference type="KEGG" id="psco:LY89DRAFT_666296"/>
<evidence type="ECO:0000313" key="2">
    <source>
        <dbReference type="Proteomes" id="UP000070700"/>
    </source>
</evidence>
<dbReference type="AlphaFoldDB" id="A0A194XKF1"/>
<proteinExistence type="predicted"/>
<dbReference type="GeneID" id="28822620"/>
<dbReference type="EMBL" id="KQ947409">
    <property type="protein sequence ID" value="KUJ20638.1"/>
    <property type="molecule type" value="Genomic_DNA"/>
</dbReference>
<name>A0A194XKF1_MOLSC</name>
<accession>A0A194XKF1</accession>
<gene>
    <name evidence="1" type="ORF">LY89DRAFT_666296</name>
</gene>
<dbReference type="Proteomes" id="UP000070700">
    <property type="component" value="Unassembled WGS sequence"/>
</dbReference>
<organism evidence="1 2">
    <name type="scientific">Mollisia scopiformis</name>
    <name type="common">Conifer needle endophyte fungus</name>
    <name type="synonym">Phialocephala scopiformis</name>
    <dbReference type="NCBI Taxonomy" id="149040"/>
    <lineage>
        <taxon>Eukaryota</taxon>
        <taxon>Fungi</taxon>
        <taxon>Dikarya</taxon>
        <taxon>Ascomycota</taxon>
        <taxon>Pezizomycotina</taxon>
        <taxon>Leotiomycetes</taxon>
        <taxon>Helotiales</taxon>
        <taxon>Mollisiaceae</taxon>
        <taxon>Mollisia</taxon>
    </lineage>
</organism>
<protein>
    <submittedName>
        <fullName evidence="1">Uncharacterized protein</fullName>
    </submittedName>
</protein>
<dbReference type="OrthoDB" id="27483at2759"/>
<dbReference type="RefSeq" id="XP_018074993.1">
    <property type="nucleotide sequence ID" value="XM_018212894.1"/>
</dbReference>